<accession>A0A9W4X752</accession>
<dbReference type="AlphaFoldDB" id="A0A9W4X752"/>
<keyword evidence="2" id="KW-0472">Membrane</keyword>
<keyword evidence="1" id="KW-0443">Lipid metabolism</keyword>
<keyword evidence="2" id="KW-1133">Transmembrane helix</keyword>
<sequence>MDIVTDLTAEAISYLTLFQDILKSNPKNTFPKAFLEKDSWKNLGKEDQDYYGIYELTPGQIDIITDLVWHSSDKHGDKNLTKVYLDIIYDLLDWLANNIDKRYMDKPESNELLLFRVPFFWRQRIRTALYKENLGEREKLARVLRYMPVQVIQAITGQNKSAYDIRLYQFYAAREKIYDYSKILNDKDSKNHEDWWSENGEQAIKYLTNDKLLIEQLLNNNSDRKIRTEFPLPFETLFNDELDEISNARKKRSEEWQASTTSDESLNETMLKIAADESKIHDPMLRATEMKLIGLAFSGGGIRSATFNLGVLQRLASLDVLEKIDYISTVSGGGYIGTWYTSWIKRSGSFSKVTDQLCPEKSSDPFADEVRPIRWLRMFSNYLSPNVGMMSPDAWTSGMTWLRNTLVNQTLLLLVLLTVFSIILELYRGWEFLGQLLKGLEKKNEIPFFVLNMVMLTFGALTAAFAMRSFYKVKKKRKVAQVTKIWNVFNIDIPFLTNITGTLPYLLITWTIICAFLVSTFMFNISIAEICRKNENLYFWFAFNVSLPAFIALILVAVLGNYHKRYDLIQLGKANVIREKLSDEEKTEEKNEISETGFFSWFTVLLTVSSAMAAAILSVLLYLFWKNYELILVPVRNLNERICTDKVMLLFGLPIVLEIFSLAIITRMAILGKLFPDYRREWWGRTGGYINRFVLFWVIICFAVFIMPDLWTDFRANFRSNMSIVIPVAWGGWAGIIAWGVKIAFASKGDEESGKTGYIVNIIVKLVPFIFMIGVLLIGSGLINWIREGNTGVVNFLTTVGLFLITYFLSWRVGVNEFSLHHFYRNRLIRAFMGATRSREDRIKTANAFTGFDTNDDILLSSMKVDDGYFGPYPILNTALNATVVSALDRQDRKAESFVFTPLYCGYDFSPTRPSTYDIDHVYEYGYRPTDKFSNEKGGPTIGTAMAISGAAVNPNWGYHSSAPMAFLLTIFNVRLGWWIGNTRRERWKDSDPRFGLLYLIQDLVGKSDINMNYVCLSDGGHFDNMGLYELIRRRCHHIILGDGEQDQEVACEGLANAIRRCRIDFGVEIVLDDFKDIAKRDGKSEKHIIKGEIKYPGVKEAGTLIYIKAALTGDEPIDIREYALANPDFPQQSTADQFFDEAQFESYRKLGYHSINNINELCFPSAKPLPGKGENI</sequence>
<gene>
    <name evidence="4" type="ORF">TRV642_3119</name>
</gene>
<reference evidence="4" key="1">
    <citation type="submission" date="2022-09" db="EMBL/GenBank/DDBJ databases">
        <authorList>
            <person name="Duchaud E."/>
        </authorList>
    </citation>
    <scope>NUCLEOTIDE SEQUENCE</scope>
    <source>
        <strain evidence="4">TRV642</strain>
    </source>
</reference>
<feature type="transmembrane region" description="Helical" evidence="2">
    <location>
        <begin position="724"/>
        <end position="746"/>
    </location>
</feature>
<feature type="transmembrane region" description="Helical" evidence="2">
    <location>
        <begin position="406"/>
        <end position="427"/>
    </location>
</feature>
<feature type="transmembrane region" description="Helical" evidence="2">
    <location>
        <begin position="646"/>
        <end position="670"/>
    </location>
</feature>
<name>A0A9W4X752_9FLAO</name>
<feature type="transmembrane region" description="Helical" evidence="2">
    <location>
        <begin position="598"/>
        <end position="625"/>
    </location>
</feature>
<dbReference type="SUPFAM" id="SSF52151">
    <property type="entry name" value="FabD/lysophospholipase-like"/>
    <property type="match status" value="1"/>
</dbReference>
<dbReference type="GO" id="GO:0004623">
    <property type="term" value="F:phospholipase A2 activity"/>
    <property type="evidence" value="ECO:0007669"/>
    <property type="project" value="TreeGrafter"/>
</dbReference>
<dbReference type="GO" id="GO:0046475">
    <property type="term" value="P:glycerophospholipid catabolic process"/>
    <property type="evidence" value="ECO:0007669"/>
    <property type="project" value="TreeGrafter"/>
</dbReference>
<dbReference type="Pfam" id="PF01734">
    <property type="entry name" value="Patatin"/>
    <property type="match status" value="1"/>
</dbReference>
<feature type="transmembrane region" description="Helical" evidence="2">
    <location>
        <begin position="690"/>
        <end position="712"/>
    </location>
</feature>
<feature type="domain" description="PNPLA" evidence="3">
    <location>
        <begin position="295"/>
        <end position="380"/>
    </location>
</feature>
<dbReference type="PANTHER" id="PTHR10728">
    <property type="entry name" value="CYTOSOLIC PHOSPHOLIPASE A2"/>
    <property type="match status" value="1"/>
</dbReference>
<proteinExistence type="predicted"/>
<evidence type="ECO:0000256" key="1">
    <source>
        <dbReference type="ARBA" id="ARBA00023098"/>
    </source>
</evidence>
<dbReference type="InterPro" id="IPR016035">
    <property type="entry name" value="Acyl_Trfase/lysoPLipase"/>
</dbReference>
<evidence type="ECO:0000256" key="2">
    <source>
        <dbReference type="SAM" id="Phobius"/>
    </source>
</evidence>
<feature type="transmembrane region" description="Helical" evidence="2">
    <location>
        <begin position="793"/>
        <end position="811"/>
    </location>
</feature>
<feature type="transmembrane region" description="Helical" evidence="2">
    <location>
        <begin position="758"/>
        <end position="786"/>
    </location>
</feature>
<dbReference type="Proteomes" id="UP001152749">
    <property type="component" value="Chromosome"/>
</dbReference>
<evidence type="ECO:0000259" key="3">
    <source>
        <dbReference type="Pfam" id="PF01734"/>
    </source>
</evidence>
<keyword evidence="2" id="KW-0812">Transmembrane</keyword>
<feature type="transmembrane region" description="Helical" evidence="2">
    <location>
        <begin position="537"/>
        <end position="559"/>
    </location>
</feature>
<evidence type="ECO:0000313" key="4">
    <source>
        <dbReference type="EMBL" id="CAI2767937.1"/>
    </source>
</evidence>
<feature type="transmembrane region" description="Helical" evidence="2">
    <location>
        <begin position="505"/>
        <end position="525"/>
    </location>
</feature>
<protein>
    <submittedName>
        <fullName evidence="4">PNPLA domain-containing protein</fullName>
    </submittedName>
</protein>
<dbReference type="GO" id="GO:0005829">
    <property type="term" value="C:cytosol"/>
    <property type="evidence" value="ECO:0007669"/>
    <property type="project" value="TreeGrafter"/>
</dbReference>
<feature type="transmembrane region" description="Helical" evidence="2">
    <location>
        <begin position="448"/>
        <end position="467"/>
    </location>
</feature>
<dbReference type="RefSeq" id="WP_263360688.1">
    <property type="nucleotide sequence ID" value="NZ_OX336425.1"/>
</dbReference>
<dbReference type="KEGG" id="fcs:TRV642_3119"/>
<dbReference type="PANTHER" id="PTHR10728:SF40">
    <property type="entry name" value="PATATIN FAMILY PROTEIN"/>
    <property type="match status" value="1"/>
</dbReference>
<evidence type="ECO:0000313" key="5">
    <source>
        <dbReference type="Proteomes" id="UP001152749"/>
    </source>
</evidence>
<dbReference type="InterPro" id="IPR002641">
    <property type="entry name" value="PNPLA_dom"/>
</dbReference>
<dbReference type="EMBL" id="OX336425">
    <property type="protein sequence ID" value="CAI2767937.1"/>
    <property type="molecule type" value="Genomic_DNA"/>
</dbReference>
<organism evidence="4 5">
    <name type="scientific">Flavobacterium collinsii</name>
    <dbReference type="NCBI Taxonomy" id="1114861"/>
    <lineage>
        <taxon>Bacteria</taxon>
        <taxon>Pseudomonadati</taxon>
        <taxon>Bacteroidota</taxon>
        <taxon>Flavobacteriia</taxon>
        <taxon>Flavobacteriales</taxon>
        <taxon>Flavobacteriaceae</taxon>
        <taxon>Flavobacterium</taxon>
    </lineage>
</organism>
<dbReference type="Gene3D" id="3.40.1090.10">
    <property type="entry name" value="Cytosolic phospholipase A2 catalytic domain"/>
    <property type="match status" value="2"/>
</dbReference>